<evidence type="ECO:0000256" key="4">
    <source>
        <dbReference type="ARBA" id="ARBA00022729"/>
    </source>
</evidence>
<evidence type="ECO:0000256" key="1">
    <source>
        <dbReference type="ARBA" id="ARBA00004613"/>
    </source>
</evidence>
<evidence type="ECO:0000256" key="8">
    <source>
        <dbReference type="SAM" id="Phobius"/>
    </source>
</evidence>
<accession>A0A8S0W820</accession>
<evidence type="ECO:0000256" key="6">
    <source>
        <dbReference type="PROSITE-ProRule" id="PRU00076"/>
    </source>
</evidence>
<keyword evidence="8" id="KW-0812">Transmembrane</keyword>
<evidence type="ECO:0000259" key="10">
    <source>
        <dbReference type="PROSITE" id="PS50026"/>
    </source>
</evidence>
<dbReference type="PROSITE" id="PS01248">
    <property type="entry name" value="EGF_LAM_1"/>
    <property type="match status" value="1"/>
</dbReference>
<feature type="chain" id="PRO_5035778441" description="EGF-like domain-containing protein" evidence="9">
    <location>
        <begin position="20"/>
        <end position="1066"/>
    </location>
</feature>
<feature type="disulfide bond" evidence="6">
    <location>
        <begin position="189"/>
        <end position="199"/>
    </location>
</feature>
<comment type="caution">
    <text evidence="6">Lacks conserved residue(s) required for the propagation of feature annotation.</text>
</comment>
<keyword evidence="3 6" id="KW-0245">EGF-like domain</keyword>
<keyword evidence="4 9" id="KW-0732">Signal</keyword>
<evidence type="ECO:0000313" key="11">
    <source>
        <dbReference type="EMBL" id="CAA7260836.1"/>
    </source>
</evidence>
<dbReference type="OrthoDB" id="18487at2759"/>
<proteinExistence type="predicted"/>
<comment type="subcellular location">
    <subcellularLocation>
        <location evidence="1">Secreted</location>
    </subcellularLocation>
</comment>
<dbReference type="InterPro" id="IPR043601">
    <property type="entry name" value="Rspo_Fu-CRD_dom"/>
</dbReference>
<dbReference type="SMART" id="SM00181">
    <property type="entry name" value="EGF"/>
    <property type="match status" value="5"/>
</dbReference>
<dbReference type="Pfam" id="PF15913">
    <property type="entry name" value="Furin-like_2"/>
    <property type="match status" value="1"/>
</dbReference>
<dbReference type="SMART" id="SM00261">
    <property type="entry name" value="FU"/>
    <property type="match status" value="7"/>
</dbReference>
<comment type="caution">
    <text evidence="11">The sequence shown here is derived from an EMBL/GenBank/DDBJ whole genome shotgun (WGS) entry which is preliminary data.</text>
</comment>
<dbReference type="PANTHER" id="PTHR15332:SF175">
    <property type="entry name" value="PROPROTEIN CONVERTASE SUBTILISIN_KEXIN TYPE 5-LIKE"/>
    <property type="match status" value="1"/>
</dbReference>
<dbReference type="InterPro" id="IPR002049">
    <property type="entry name" value="LE_dom"/>
</dbReference>
<name>A0A8S0W820_CYCAE</name>
<evidence type="ECO:0000256" key="7">
    <source>
        <dbReference type="SAM" id="MobiDB-lite"/>
    </source>
</evidence>
<keyword evidence="8" id="KW-0472">Membrane</keyword>
<dbReference type="InterPro" id="IPR006212">
    <property type="entry name" value="Furin_repeat"/>
</dbReference>
<dbReference type="InterPro" id="IPR009030">
    <property type="entry name" value="Growth_fac_rcpt_cys_sf"/>
</dbReference>
<dbReference type="CDD" id="cd00064">
    <property type="entry name" value="FU"/>
    <property type="match status" value="4"/>
</dbReference>
<dbReference type="Gene3D" id="2.10.25.10">
    <property type="entry name" value="Laminin"/>
    <property type="match status" value="1"/>
</dbReference>
<feature type="signal peptide" evidence="9">
    <location>
        <begin position="1"/>
        <end position="19"/>
    </location>
</feature>
<keyword evidence="8" id="KW-1133">Transmembrane helix</keyword>
<evidence type="ECO:0000256" key="5">
    <source>
        <dbReference type="ARBA" id="ARBA00023180"/>
    </source>
</evidence>
<keyword evidence="5" id="KW-0325">Glycoprotein</keyword>
<dbReference type="SUPFAM" id="SSF57184">
    <property type="entry name" value="Growth factor receptor domain"/>
    <property type="match status" value="4"/>
</dbReference>
<dbReference type="PROSITE" id="PS00022">
    <property type="entry name" value="EGF_1"/>
    <property type="match status" value="1"/>
</dbReference>
<protein>
    <recommendedName>
        <fullName evidence="10">EGF-like domain-containing protein</fullName>
    </recommendedName>
</protein>
<dbReference type="AlphaFoldDB" id="A0A8S0W820"/>
<keyword evidence="12" id="KW-1185">Reference proteome</keyword>
<sequence>MFATLVVVLFSTFHASVVAQSSPSVICIAGQCLQGYSNTTLGAKLSASGASASVQLLPGQYTTTTNPQLLHSLLTSSSATLNSSPGFNAESEVSLPLNLALQPGLAIYAQSLYSGQSGFSGLPSEPMVNVSTPLPASSIALSNNIWVAVTSGANKERTVLWDAIPDISQLPGSTSAGGLSLVDVQSSACSPPCSGSGVCSASGTCTCPPGFSGSSCESCAEGFFGPTCQACPEGCASCDQGISGTGRCLTPLVTNAPSTCNCLNGQCGSNGQCTCNPGWTTAENGTACAKCASGFFLDSAGDCQVCQLGCDQCDDDTATCLSCKPGFTQNANDKSKCDPLPSVRNNGQPCPDGSFSSGAECSPCSAACRTCNGPTSNDCIVCATGTYLFNGNCVGANTDGVCQGTNGMIADNNKRECDTCGAKCTSCRIPNFSVASTVDQLQCTGCLPEFVLSEGKCVESCPVGTFVSQDNLTCTPCSSSCGTCAGSANFCLTCTGGQLASNGQCVSTCPSNTFASSSSNPGSCTQCHPDCASCSGSSFNQCTSCPPSRPVLSNGRCLPTCAKSQYFDRTTSSCQTCDSSCSSCSGPRSSNCLACSSSTQVLRAGVCVDANCQGSTSVIPGLGVCLSELVQVPTPDGTGTAVPLPTVTGLTDPTDAGGKKPLEWWQILLMALGCAFIFVMFLMCWRRRARKQRKQQTKLFASMKRLDRPRTWKERLVRFGERFFGHRDRMMFGRRRQADVLPTAYTYDRQERPRSMVTNEYGQDMKMTRIASPTGSKEPRLLTKSKPETKINMTANPIAKRETIDDVDELIDAYDYSRHSVVSSRRPPSTLPDLEERRHNYTQNQRRRLEHDSLYEEVTGKQRNTPEPRQPLRRELSGASMFSSARSLRLAGAGTELRKNVTGGTREGVLVDLEDDGRNPPQLQLPLQMVNSGTPVPQPTDAQVYAMSVRPELVGVPSQPQAQAQAPPQLPTFSPIAIAPTGPGFLPIPVTLTPNTTGGQGSYWLTPVAPNAAGGSLQMQVPFQQPQPQTSLFQQHPQPTFDTVVLQPTHTGGSGSRNPFRQGVTN</sequence>
<dbReference type="PROSITE" id="PS50026">
    <property type="entry name" value="EGF_3"/>
    <property type="match status" value="1"/>
</dbReference>
<feature type="compositionally biased region" description="Basic and acidic residues" evidence="7">
    <location>
        <begin position="847"/>
        <end position="872"/>
    </location>
</feature>
<dbReference type="SMART" id="SM00180">
    <property type="entry name" value="EGF_Lam"/>
    <property type="match status" value="2"/>
</dbReference>
<organism evidence="11 12">
    <name type="scientific">Cyclocybe aegerita</name>
    <name type="common">Black poplar mushroom</name>
    <name type="synonym">Agrocybe aegerita</name>
    <dbReference type="NCBI Taxonomy" id="1973307"/>
    <lineage>
        <taxon>Eukaryota</taxon>
        <taxon>Fungi</taxon>
        <taxon>Dikarya</taxon>
        <taxon>Basidiomycota</taxon>
        <taxon>Agaricomycotina</taxon>
        <taxon>Agaricomycetes</taxon>
        <taxon>Agaricomycetidae</taxon>
        <taxon>Agaricales</taxon>
        <taxon>Agaricineae</taxon>
        <taxon>Bolbitiaceae</taxon>
        <taxon>Cyclocybe</taxon>
    </lineage>
</organism>
<reference evidence="11 12" key="1">
    <citation type="submission" date="2020-01" db="EMBL/GenBank/DDBJ databases">
        <authorList>
            <person name="Gupta K D."/>
        </authorList>
    </citation>
    <scope>NUCLEOTIDE SEQUENCE [LARGE SCALE GENOMIC DNA]</scope>
</reference>
<gene>
    <name evidence="11" type="ORF">AAE3_LOCUS3086</name>
</gene>
<feature type="transmembrane region" description="Helical" evidence="8">
    <location>
        <begin position="664"/>
        <end position="685"/>
    </location>
</feature>
<dbReference type="EMBL" id="CACVBS010000031">
    <property type="protein sequence ID" value="CAA7260836.1"/>
    <property type="molecule type" value="Genomic_DNA"/>
</dbReference>
<dbReference type="Proteomes" id="UP000467700">
    <property type="component" value="Unassembled WGS sequence"/>
</dbReference>
<evidence type="ECO:0000256" key="2">
    <source>
        <dbReference type="ARBA" id="ARBA00022525"/>
    </source>
</evidence>
<dbReference type="GO" id="GO:0005576">
    <property type="term" value="C:extracellular region"/>
    <property type="evidence" value="ECO:0007669"/>
    <property type="project" value="UniProtKB-SubCell"/>
</dbReference>
<dbReference type="Gene3D" id="2.10.220.10">
    <property type="entry name" value="Hormone Receptor, Insulin-like Growth Factor Receptor 1, Chain A, domain 2"/>
    <property type="match status" value="4"/>
</dbReference>
<keyword evidence="6" id="KW-1015">Disulfide bond</keyword>
<feature type="disulfide bond" evidence="6">
    <location>
        <begin position="207"/>
        <end position="216"/>
    </location>
</feature>
<evidence type="ECO:0000256" key="3">
    <source>
        <dbReference type="ARBA" id="ARBA00022536"/>
    </source>
</evidence>
<evidence type="ECO:0000313" key="12">
    <source>
        <dbReference type="Proteomes" id="UP000467700"/>
    </source>
</evidence>
<dbReference type="CDD" id="cd00055">
    <property type="entry name" value="EGF_Lam"/>
    <property type="match status" value="1"/>
</dbReference>
<keyword evidence="2" id="KW-0964">Secreted</keyword>
<feature type="region of interest" description="Disordered" evidence="7">
    <location>
        <begin position="820"/>
        <end position="872"/>
    </location>
</feature>
<evidence type="ECO:0000256" key="9">
    <source>
        <dbReference type="SAM" id="SignalP"/>
    </source>
</evidence>
<dbReference type="InterPro" id="IPR000742">
    <property type="entry name" value="EGF"/>
</dbReference>
<feature type="region of interest" description="Disordered" evidence="7">
    <location>
        <begin position="1045"/>
        <end position="1066"/>
    </location>
</feature>
<dbReference type="PANTHER" id="PTHR15332">
    <property type="entry name" value="PROPROTEIN CONVERTASE SUBTILISIN_KEXIN TYPE 5-LIKE"/>
    <property type="match status" value="1"/>
</dbReference>
<feature type="domain" description="EGF-like" evidence="10">
    <location>
        <begin position="185"/>
        <end position="217"/>
    </location>
</feature>